<dbReference type="SUPFAM" id="SSF53474">
    <property type="entry name" value="alpha/beta-Hydrolases"/>
    <property type="match status" value="1"/>
</dbReference>
<protein>
    <recommendedName>
        <fullName evidence="3">Xaa-Pro dipeptidyl-peptidase C-terminal domain-containing protein</fullName>
    </recommendedName>
</protein>
<dbReference type="Gene3D" id="3.40.50.1820">
    <property type="entry name" value="alpha/beta hydrolase"/>
    <property type="match status" value="1"/>
</dbReference>
<accession>A0A1H0E5S0</accession>
<dbReference type="PANTHER" id="PTHR43056:SF10">
    <property type="entry name" value="COCE_NOND FAMILY, PUTATIVE (AFU_ORTHOLOGUE AFUA_7G00600)-RELATED"/>
    <property type="match status" value="1"/>
</dbReference>
<dbReference type="GO" id="GO:0008239">
    <property type="term" value="F:dipeptidyl-peptidase activity"/>
    <property type="evidence" value="ECO:0007669"/>
    <property type="project" value="InterPro"/>
</dbReference>
<gene>
    <name evidence="4" type="ORF">SAMN05216355_11410</name>
</gene>
<dbReference type="Pfam" id="PF02129">
    <property type="entry name" value="Peptidase_S15"/>
    <property type="match status" value="1"/>
</dbReference>
<feature type="compositionally biased region" description="Basic and acidic residues" evidence="2">
    <location>
        <begin position="1"/>
        <end position="12"/>
    </location>
</feature>
<organism evidence="4 5">
    <name type="scientific">Actinomyces ruminicola</name>
    <dbReference type="NCBI Taxonomy" id="332524"/>
    <lineage>
        <taxon>Bacteria</taxon>
        <taxon>Bacillati</taxon>
        <taxon>Actinomycetota</taxon>
        <taxon>Actinomycetes</taxon>
        <taxon>Actinomycetales</taxon>
        <taxon>Actinomycetaceae</taxon>
        <taxon>Actinomyces</taxon>
    </lineage>
</organism>
<dbReference type="Gene3D" id="1.10.3020.10">
    <property type="entry name" value="alpha-amino acid ester hydrolase ( Helical cap domain)"/>
    <property type="match status" value="1"/>
</dbReference>
<proteinExistence type="predicted"/>
<dbReference type="InterPro" id="IPR050585">
    <property type="entry name" value="Xaa-Pro_dipeptidyl-ppase/CocE"/>
</dbReference>
<reference evidence="5" key="1">
    <citation type="submission" date="2016-10" db="EMBL/GenBank/DDBJ databases">
        <authorList>
            <person name="Varghese N."/>
            <person name="Submissions S."/>
        </authorList>
    </citation>
    <scope>NUCLEOTIDE SEQUENCE [LARGE SCALE GENOMIC DNA]</scope>
    <source>
        <strain evidence="5">DSM 27982</strain>
    </source>
</reference>
<evidence type="ECO:0000259" key="3">
    <source>
        <dbReference type="SMART" id="SM00939"/>
    </source>
</evidence>
<dbReference type="EMBL" id="FNIM01000014">
    <property type="protein sequence ID" value="SDN77653.1"/>
    <property type="molecule type" value="Genomic_DNA"/>
</dbReference>
<dbReference type="Pfam" id="PF08530">
    <property type="entry name" value="PepX_C"/>
    <property type="match status" value="1"/>
</dbReference>
<feature type="domain" description="Xaa-Pro dipeptidyl-peptidase C-terminal" evidence="3">
    <location>
        <begin position="385"/>
        <end position="623"/>
    </location>
</feature>
<name>A0A1H0E5S0_9ACTO</name>
<dbReference type="Proteomes" id="UP000198541">
    <property type="component" value="Unassembled WGS sequence"/>
</dbReference>
<evidence type="ECO:0000256" key="1">
    <source>
        <dbReference type="ARBA" id="ARBA00022801"/>
    </source>
</evidence>
<dbReference type="AlphaFoldDB" id="A0A1H0E5S0"/>
<keyword evidence="5" id="KW-1185">Reference proteome</keyword>
<dbReference type="InterPro" id="IPR013736">
    <property type="entry name" value="Xaa-Pro_dipept_C"/>
</dbReference>
<dbReference type="NCBIfam" id="TIGR00976">
    <property type="entry name" value="CocE_NonD"/>
    <property type="match status" value="1"/>
</dbReference>
<dbReference type="PANTHER" id="PTHR43056">
    <property type="entry name" value="PEPTIDASE S9 PROLYL OLIGOPEPTIDASE"/>
    <property type="match status" value="1"/>
</dbReference>
<dbReference type="RefSeq" id="WP_092537306.1">
    <property type="nucleotide sequence ID" value="NZ_FNIM01000014.1"/>
</dbReference>
<evidence type="ECO:0000313" key="5">
    <source>
        <dbReference type="Proteomes" id="UP000198541"/>
    </source>
</evidence>
<keyword evidence="1" id="KW-0378">Hydrolase</keyword>
<dbReference type="InterPro" id="IPR008979">
    <property type="entry name" value="Galactose-bd-like_sf"/>
</dbReference>
<dbReference type="STRING" id="332524.SAMN04487766_10587"/>
<dbReference type="SUPFAM" id="SSF49785">
    <property type="entry name" value="Galactose-binding domain-like"/>
    <property type="match status" value="1"/>
</dbReference>
<dbReference type="SMART" id="SM00939">
    <property type="entry name" value="PepX_C"/>
    <property type="match status" value="1"/>
</dbReference>
<dbReference type="InterPro" id="IPR029058">
    <property type="entry name" value="AB_hydrolase_fold"/>
</dbReference>
<dbReference type="Gene3D" id="2.60.120.260">
    <property type="entry name" value="Galactose-binding domain-like"/>
    <property type="match status" value="1"/>
</dbReference>
<evidence type="ECO:0000256" key="2">
    <source>
        <dbReference type="SAM" id="MobiDB-lite"/>
    </source>
</evidence>
<feature type="region of interest" description="Disordered" evidence="2">
    <location>
        <begin position="1"/>
        <end position="35"/>
    </location>
</feature>
<dbReference type="InterPro" id="IPR000383">
    <property type="entry name" value="Xaa-Pro-like_dom"/>
</dbReference>
<dbReference type="InterPro" id="IPR005674">
    <property type="entry name" value="CocE/Ser_esterase"/>
</dbReference>
<evidence type="ECO:0000313" key="4">
    <source>
        <dbReference type="EMBL" id="SDN77653.1"/>
    </source>
</evidence>
<sequence>MTDTRQVADRPDQTPGRQAPPSGGPADGAATAAPAPVRAALKLPAPDGPASRAAREVLELPMPDGTVLRADVARPDDAAAHPVLLTRCPYFGAWRPMVAEACGADPAAPGLMAGVLGMQAGVSLDRAIAAGFAVVAQACRGTDISDGDFRFYFDEAADGTSTLAALAALPWCDGRVLTFGNSYLTTTQFTAALASTAHLTAMTAWVSPSTYDDDLAMRGGVLLEGPSYEWARQQVRTGLWRDGRADAPQEALPEPVEDFTPYLERVGIAQAARDLAAAHPAGAHVVDWVNHPLHDAYWESVAYPADELAALTVPTLHVSGWYDLFEGGTLRNCTAMAAGAAARGRPGDVRLVIGPWTHLTFDGHLAGRDFPGGGIDDIGLGEMVLDFWRAALGDAQAAARLPRDPVRVYVMGADRWIDLPAWPAPDAVEETWRLDADGVLRAPGDEDDAQGFTAWVHDPADPVPTAGGQMLMGPPENAGPHDQRDIEARGDVAVFSSAPLAEPVTLLGPVRLHAWVAADAADAHLHAALTDVAPDGTSTLLTDGVLRLSARTGTDRRDPLTPGDPVEVEVDMWATGVHLPAGHRLRLDLAGSNWPRYSVADPADGAPVTMRVLHDAAHPGAVVVSTVDLDAHPAVSRYSA</sequence>